<name>Q147D8_PARXL</name>
<gene>
    <name evidence="2" type="ORF">Bxe_A4450</name>
</gene>
<evidence type="ECO:0000256" key="1">
    <source>
        <dbReference type="SAM" id="SignalP"/>
    </source>
</evidence>
<dbReference type="EMBL" id="CP000270">
    <property type="protein sequence ID" value="ABE28551.1"/>
    <property type="molecule type" value="Genomic_DNA"/>
</dbReference>
<accession>Q147D8</accession>
<dbReference type="Proteomes" id="UP000001817">
    <property type="component" value="Chromosome 1"/>
</dbReference>
<protein>
    <recommendedName>
        <fullName evidence="4">Secreted protein</fullName>
    </recommendedName>
</protein>
<feature type="signal peptide" evidence="1">
    <location>
        <begin position="1"/>
        <end position="18"/>
    </location>
</feature>
<proteinExistence type="predicted"/>
<keyword evidence="3" id="KW-1185">Reference proteome</keyword>
<evidence type="ECO:0000313" key="2">
    <source>
        <dbReference type="EMBL" id="ABE28551.1"/>
    </source>
</evidence>
<sequence length="108" mass="12053">MRSLWPLRPLWPSAGAAAAFPARLGMSVLSLDESSQEPVWRFAPVTAITLFARLWRSVSPDSYATAFPLPSPRFAALNLLSRRDHTKSIADVNPYPVTDFSSCPFRKF</sequence>
<reference evidence="2 3" key="1">
    <citation type="journal article" date="2006" name="Proc. Natl. Acad. Sci. U.S.A.">
        <title>Burkholderia xenovorans LB400 harbors a multi-replicon, 9.73-Mbp genome shaped for versatility.</title>
        <authorList>
            <person name="Chain P.S."/>
            <person name="Denef V.J."/>
            <person name="Konstantinidis K.T."/>
            <person name="Vergez L.M."/>
            <person name="Agullo L."/>
            <person name="Reyes V.L."/>
            <person name="Hauser L."/>
            <person name="Cordova M."/>
            <person name="Gomez L."/>
            <person name="Gonzalez M."/>
            <person name="Land M."/>
            <person name="Lao V."/>
            <person name="Larimer F."/>
            <person name="LiPuma J.J."/>
            <person name="Mahenthiralingam E."/>
            <person name="Malfatti S.A."/>
            <person name="Marx C.J."/>
            <person name="Parnell J.J."/>
            <person name="Ramette A."/>
            <person name="Richardson P."/>
            <person name="Seeger M."/>
            <person name="Smith D."/>
            <person name="Spilker T."/>
            <person name="Sul W.J."/>
            <person name="Tsoi T.V."/>
            <person name="Ulrich L.E."/>
            <person name="Zhulin I.B."/>
            <person name="Tiedje J.M."/>
        </authorList>
    </citation>
    <scope>NUCLEOTIDE SEQUENCE [LARGE SCALE GENOMIC DNA]</scope>
    <source>
        <strain evidence="2 3">LB400</strain>
    </source>
</reference>
<feature type="chain" id="PRO_5004182940" description="Secreted protein" evidence="1">
    <location>
        <begin position="19"/>
        <end position="108"/>
    </location>
</feature>
<dbReference type="STRING" id="266265.Bxe_A4450"/>
<organism evidence="2 3">
    <name type="scientific">Paraburkholderia xenovorans (strain LB400)</name>
    <dbReference type="NCBI Taxonomy" id="266265"/>
    <lineage>
        <taxon>Bacteria</taxon>
        <taxon>Pseudomonadati</taxon>
        <taxon>Pseudomonadota</taxon>
        <taxon>Betaproteobacteria</taxon>
        <taxon>Burkholderiales</taxon>
        <taxon>Burkholderiaceae</taxon>
        <taxon>Paraburkholderia</taxon>
    </lineage>
</organism>
<evidence type="ECO:0000313" key="3">
    <source>
        <dbReference type="Proteomes" id="UP000001817"/>
    </source>
</evidence>
<evidence type="ECO:0008006" key="4">
    <source>
        <dbReference type="Google" id="ProtNLM"/>
    </source>
</evidence>
<dbReference type="AlphaFoldDB" id="Q147D8"/>
<keyword evidence="1" id="KW-0732">Signal</keyword>
<dbReference type="KEGG" id="bxe:Bxe_A4450"/>